<dbReference type="SUPFAM" id="SSF52540">
    <property type="entry name" value="P-loop containing nucleoside triphosphate hydrolases"/>
    <property type="match status" value="1"/>
</dbReference>
<dbReference type="InterPro" id="IPR015415">
    <property type="entry name" value="Spast_Vps4_C"/>
</dbReference>
<dbReference type="GO" id="GO:0016853">
    <property type="term" value="F:isomerase activity"/>
    <property type="evidence" value="ECO:0007669"/>
    <property type="project" value="UniProtKB-KW"/>
</dbReference>
<dbReference type="InterPro" id="IPR050304">
    <property type="entry name" value="MT-severing_AAA_ATPase"/>
</dbReference>
<gene>
    <name evidence="15" type="primary">katnal1</name>
</gene>
<dbReference type="Pfam" id="PF21126">
    <property type="entry name" value="KATNA1_MIT"/>
    <property type="match status" value="1"/>
</dbReference>
<evidence type="ECO:0000256" key="3">
    <source>
        <dbReference type="ARBA" id="ARBA00022490"/>
    </source>
</evidence>
<evidence type="ECO:0000256" key="8">
    <source>
        <dbReference type="ARBA" id="ARBA00023235"/>
    </source>
</evidence>
<feature type="domain" description="Katanin p60 ATPase-containing subunit A1 MIT" evidence="14">
    <location>
        <begin position="7"/>
        <end position="70"/>
    </location>
</feature>
<dbReference type="FunFam" id="1.20.58.80:FF:000003">
    <property type="entry name" value="Katanin p60 ATPase-containing subunit A1"/>
    <property type="match status" value="1"/>
</dbReference>
<dbReference type="Pfam" id="PF09336">
    <property type="entry name" value="Vps4_C"/>
    <property type="match status" value="1"/>
</dbReference>
<evidence type="ECO:0000259" key="14">
    <source>
        <dbReference type="Pfam" id="PF21126"/>
    </source>
</evidence>
<evidence type="ECO:0000256" key="10">
    <source>
        <dbReference type="SAM" id="MobiDB-lite"/>
    </source>
</evidence>
<keyword evidence="7" id="KW-0206">Cytoskeleton</keyword>
<dbReference type="Gene3D" id="1.20.58.80">
    <property type="entry name" value="Phosphotransferase system, lactose/cellobiose-type IIA subunit"/>
    <property type="match status" value="1"/>
</dbReference>
<evidence type="ECO:0000259" key="13">
    <source>
        <dbReference type="Pfam" id="PF17862"/>
    </source>
</evidence>
<evidence type="ECO:0000256" key="6">
    <source>
        <dbReference type="ARBA" id="ARBA00022840"/>
    </source>
</evidence>
<dbReference type="Gene3D" id="1.10.8.60">
    <property type="match status" value="1"/>
</dbReference>
<evidence type="ECO:0000256" key="9">
    <source>
        <dbReference type="RuleBase" id="RU003651"/>
    </source>
</evidence>
<evidence type="ECO:0000256" key="4">
    <source>
        <dbReference type="ARBA" id="ARBA00022701"/>
    </source>
</evidence>
<comment type="subcellular location">
    <subcellularLocation>
        <location evidence="1">Cytoplasm</location>
        <location evidence="1">Cytoskeleton</location>
    </subcellularLocation>
</comment>
<dbReference type="Proteomes" id="UP000472264">
    <property type="component" value="Chromosome 21"/>
</dbReference>
<accession>A0A665VB11</accession>
<dbReference type="CDD" id="cd21748">
    <property type="entry name" value="Kp60-NTD"/>
    <property type="match status" value="1"/>
</dbReference>
<dbReference type="GO" id="GO:0051013">
    <property type="term" value="P:microtubule severing"/>
    <property type="evidence" value="ECO:0007669"/>
    <property type="project" value="TreeGrafter"/>
</dbReference>
<dbReference type="PANTHER" id="PTHR23074:SF65">
    <property type="entry name" value="KATANIN P60 ATPASE-CONTAINING SUBUNIT A-LIKE 1"/>
    <property type="match status" value="1"/>
</dbReference>
<comment type="similarity">
    <text evidence="2 9">Belongs to the AAA ATPase family.</text>
</comment>
<dbReference type="AlphaFoldDB" id="A0A665VB11"/>
<evidence type="ECO:0000256" key="1">
    <source>
        <dbReference type="ARBA" id="ARBA00004245"/>
    </source>
</evidence>
<keyword evidence="6 9" id="KW-0067">ATP-binding</keyword>
<dbReference type="PROSITE" id="PS00674">
    <property type="entry name" value="AAA"/>
    <property type="match status" value="1"/>
</dbReference>
<dbReference type="FunFam" id="1.10.8.60:FF:000025">
    <property type="entry name" value="Katanin p60 ATPase-containing subunit A1"/>
    <property type="match status" value="1"/>
</dbReference>
<dbReference type="PANTHER" id="PTHR23074">
    <property type="entry name" value="AAA DOMAIN-CONTAINING"/>
    <property type="match status" value="1"/>
</dbReference>
<dbReference type="GO" id="GO:0005524">
    <property type="term" value="F:ATP binding"/>
    <property type="evidence" value="ECO:0007669"/>
    <property type="project" value="UniProtKB-KW"/>
</dbReference>
<feature type="region of interest" description="Disordered" evidence="10">
    <location>
        <begin position="118"/>
        <end position="186"/>
    </location>
</feature>
<dbReference type="InterPro" id="IPR003960">
    <property type="entry name" value="ATPase_AAA_CS"/>
</dbReference>
<evidence type="ECO:0000313" key="16">
    <source>
        <dbReference type="Proteomes" id="UP000472264"/>
    </source>
</evidence>
<dbReference type="Ensembl" id="ENSENLT00000029785.1">
    <property type="protein sequence ID" value="ENSENLP00000028918.1"/>
    <property type="gene ID" value="ENSENLG00000012920.1"/>
</dbReference>
<keyword evidence="16" id="KW-1185">Reference proteome</keyword>
<keyword evidence="4" id="KW-0493">Microtubule</keyword>
<keyword evidence="3" id="KW-0963">Cytoplasm</keyword>
<keyword evidence="5 9" id="KW-0547">Nucleotide-binding</keyword>
<organism evidence="15 16">
    <name type="scientific">Echeneis naucrates</name>
    <name type="common">Live sharksucker</name>
    <dbReference type="NCBI Taxonomy" id="173247"/>
    <lineage>
        <taxon>Eukaryota</taxon>
        <taxon>Metazoa</taxon>
        <taxon>Chordata</taxon>
        <taxon>Craniata</taxon>
        <taxon>Vertebrata</taxon>
        <taxon>Euteleostomi</taxon>
        <taxon>Actinopterygii</taxon>
        <taxon>Neopterygii</taxon>
        <taxon>Teleostei</taxon>
        <taxon>Neoteleostei</taxon>
        <taxon>Acanthomorphata</taxon>
        <taxon>Carangaria</taxon>
        <taxon>Carangiformes</taxon>
        <taxon>Echeneidae</taxon>
        <taxon>Echeneis</taxon>
    </lineage>
</organism>
<evidence type="ECO:0000256" key="7">
    <source>
        <dbReference type="ARBA" id="ARBA00023212"/>
    </source>
</evidence>
<feature type="compositionally biased region" description="Basic and acidic residues" evidence="10">
    <location>
        <begin position="147"/>
        <end position="170"/>
    </location>
</feature>
<reference evidence="15" key="2">
    <citation type="submission" date="2025-08" db="UniProtKB">
        <authorList>
            <consortium name="Ensembl"/>
        </authorList>
    </citation>
    <scope>IDENTIFICATION</scope>
</reference>
<evidence type="ECO:0000256" key="2">
    <source>
        <dbReference type="ARBA" id="ARBA00006914"/>
    </source>
</evidence>
<dbReference type="GO" id="GO:0005874">
    <property type="term" value="C:microtubule"/>
    <property type="evidence" value="ECO:0007669"/>
    <property type="project" value="UniProtKB-KW"/>
</dbReference>
<name>A0A665VB11_ECHNA</name>
<sequence>NMNLADICDNAKKGREYALLGNYDSSIVYYQGVIQQIHKHCQSLRDPALKVKWQQVRQELTEEYEQVKVIMGTLESFKSEKPVDVFAPPSDERPEDPAVWPPPIPAEHRYVCKLKRPNSAVKQQRKDSPGLQHRGAGPGGRGQGNLKPDRPGFRDVRGTKAKDDKGKKGVGEGAGDVEQKKFDGTGYDSDLVDSLERDIVSRNPNIHWDDIADLEDAKKLLREAVVLPMWMPDFFKGIRRPWKARFYAPTTIFIDEIDSICGRRGTSDEHEASRRVKSELLVQMDGVGGALENDDPSKMVMVLAATNFPWDIDEALRRRLEKRIYIPLPTAVGRVELLKINLREVEVASDVDLDLIAEKIEGYSGADITNVCRDASMMAMRRRIQGLSPEEIRALSKDELQMPVTMEDFTLTLKKISKSVSAADLEKYEAWMAEFGSV</sequence>
<proteinExistence type="inferred from homology"/>
<reference evidence="15" key="1">
    <citation type="submission" date="2021-04" db="EMBL/GenBank/DDBJ databases">
        <authorList>
            <consortium name="Wellcome Sanger Institute Data Sharing"/>
        </authorList>
    </citation>
    <scope>NUCLEOTIDE SEQUENCE [LARGE SCALE GENOMIC DNA]</scope>
</reference>
<feature type="region of interest" description="Disordered" evidence="10">
    <location>
        <begin position="82"/>
        <end position="102"/>
    </location>
</feature>
<feature type="domain" description="Spastin/Vps4 C-terminal" evidence="12">
    <location>
        <begin position="399"/>
        <end position="436"/>
    </location>
</feature>
<dbReference type="Pfam" id="PF00004">
    <property type="entry name" value="AAA"/>
    <property type="match status" value="1"/>
</dbReference>
<protein>
    <submittedName>
        <fullName evidence="15">Katanin p60 ATPase-containing subunit A-like 1</fullName>
    </submittedName>
</protein>
<dbReference type="InterPro" id="IPR003959">
    <property type="entry name" value="ATPase_AAA_core"/>
</dbReference>
<evidence type="ECO:0000256" key="5">
    <source>
        <dbReference type="ARBA" id="ARBA00022741"/>
    </source>
</evidence>
<keyword evidence="8" id="KW-0413">Isomerase</keyword>
<dbReference type="Pfam" id="PF17862">
    <property type="entry name" value="AAA_lid_3"/>
    <property type="match status" value="1"/>
</dbReference>
<dbReference type="GO" id="GO:0016887">
    <property type="term" value="F:ATP hydrolysis activity"/>
    <property type="evidence" value="ECO:0007669"/>
    <property type="project" value="InterPro"/>
</dbReference>
<feature type="domain" description="AAA ATPase AAA+ lid" evidence="13">
    <location>
        <begin position="350"/>
        <end position="392"/>
    </location>
</feature>
<feature type="domain" description="ATPase AAA-type core" evidence="11">
    <location>
        <begin position="238"/>
        <end position="328"/>
    </location>
</feature>
<dbReference type="Gene3D" id="3.40.50.300">
    <property type="entry name" value="P-loop containing nucleotide triphosphate hydrolases"/>
    <property type="match status" value="2"/>
</dbReference>
<evidence type="ECO:0000259" key="12">
    <source>
        <dbReference type="Pfam" id="PF09336"/>
    </source>
</evidence>
<evidence type="ECO:0000259" key="11">
    <source>
        <dbReference type="Pfam" id="PF00004"/>
    </source>
</evidence>
<evidence type="ECO:0000313" key="15">
    <source>
        <dbReference type="Ensembl" id="ENSENLP00000028918.1"/>
    </source>
</evidence>
<dbReference type="InterPro" id="IPR027417">
    <property type="entry name" value="P-loop_NTPase"/>
</dbReference>
<reference evidence="15" key="3">
    <citation type="submission" date="2025-09" db="UniProtKB">
        <authorList>
            <consortium name="Ensembl"/>
        </authorList>
    </citation>
    <scope>IDENTIFICATION</scope>
</reference>
<dbReference type="InterPro" id="IPR041569">
    <property type="entry name" value="AAA_lid_3"/>
</dbReference>
<dbReference type="InterPro" id="IPR048611">
    <property type="entry name" value="KATNA1_MIT"/>
</dbReference>